<comment type="caution">
    <text evidence="2">The sequence shown here is derived from an EMBL/GenBank/DDBJ whole genome shotgun (WGS) entry which is preliminary data.</text>
</comment>
<feature type="compositionally biased region" description="Polar residues" evidence="1">
    <location>
        <begin position="56"/>
        <end position="69"/>
    </location>
</feature>
<keyword evidence="3" id="KW-1185">Reference proteome</keyword>
<feature type="compositionally biased region" description="Basic and acidic residues" evidence="1">
    <location>
        <begin position="37"/>
        <end position="52"/>
    </location>
</feature>
<dbReference type="Proteomes" id="UP000807342">
    <property type="component" value="Unassembled WGS sequence"/>
</dbReference>
<evidence type="ECO:0000256" key="1">
    <source>
        <dbReference type="SAM" id="MobiDB-lite"/>
    </source>
</evidence>
<protein>
    <submittedName>
        <fullName evidence="2">Uncharacterized protein</fullName>
    </submittedName>
</protein>
<proteinExistence type="predicted"/>
<dbReference type="AlphaFoldDB" id="A0A9P6BVP2"/>
<feature type="compositionally biased region" description="Basic and acidic residues" evidence="1">
    <location>
        <begin position="186"/>
        <end position="198"/>
    </location>
</feature>
<accession>A0A9P6BVP2</accession>
<evidence type="ECO:0000313" key="3">
    <source>
        <dbReference type="Proteomes" id="UP000807342"/>
    </source>
</evidence>
<dbReference type="EMBL" id="MU153519">
    <property type="protein sequence ID" value="KAF9439748.1"/>
    <property type="molecule type" value="Genomic_DNA"/>
</dbReference>
<feature type="non-terminal residue" evidence="2">
    <location>
        <position position="226"/>
    </location>
</feature>
<sequence length="226" mass="24617">MFTFVSTDFISGKPKRTRHYADDDPNGASKKRRTKYRQSEKEAKKAGKEKSRPGNHGSNAVLTPKSPQKATEPYAIRGDINGAGPSTHAELFSMPELGHLQISPEPWYRMGRDVSVLDEITEKLMEEPRVAAACNNLPNEEEPQAGSEGGCPQLAFGQPRGLQPPAIPSPQRDPPTALSPPQTHAGSRDRSTLPRERTTAASETTSNLFHSDGVDQQVEGQSMGTM</sequence>
<feature type="region of interest" description="Disordered" evidence="1">
    <location>
        <begin position="134"/>
        <end position="226"/>
    </location>
</feature>
<evidence type="ECO:0000313" key="2">
    <source>
        <dbReference type="EMBL" id="KAF9439748.1"/>
    </source>
</evidence>
<name>A0A9P6BVP2_9AGAR</name>
<reference evidence="2" key="1">
    <citation type="submission" date="2020-11" db="EMBL/GenBank/DDBJ databases">
        <authorList>
            <consortium name="DOE Joint Genome Institute"/>
            <person name="Ahrendt S."/>
            <person name="Riley R."/>
            <person name="Andreopoulos W."/>
            <person name="Labutti K."/>
            <person name="Pangilinan J."/>
            <person name="Ruiz-Duenas F.J."/>
            <person name="Barrasa J.M."/>
            <person name="Sanchez-Garcia M."/>
            <person name="Camarero S."/>
            <person name="Miyauchi S."/>
            <person name="Serrano A."/>
            <person name="Linde D."/>
            <person name="Babiker R."/>
            <person name="Drula E."/>
            <person name="Ayuso-Fernandez I."/>
            <person name="Pacheco R."/>
            <person name="Padilla G."/>
            <person name="Ferreira P."/>
            <person name="Barriuso J."/>
            <person name="Kellner H."/>
            <person name="Castanera R."/>
            <person name="Alfaro M."/>
            <person name="Ramirez L."/>
            <person name="Pisabarro A.G."/>
            <person name="Kuo A."/>
            <person name="Tritt A."/>
            <person name="Lipzen A."/>
            <person name="He G."/>
            <person name="Yan M."/>
            <person name="Ng V."/>
            <person name="Cullen D."/>
            <person name="Martin F."/>
            <person name="Rosso M.-N."/>
            <person name="Henrissat B."/>
            <person name="Hibbett D."/>
            <person name="Martinez A.T."/>
            <person name="Grigoriev I.V."/>
        </authorList>
    </citation>
    <scope>NUCLEOTIDE SEQUENCE</scope>
    <source>
        <strain evidence="2">MF-IS2</strain>
    </source>
</reference>
<feature type="region of interest" description="Disordered" evidence="1">
    <location>
        <begin position="1"/>
        <end position="87"/>
    </location>
</feature>
<gene>
    <name evidence="2" type="ORF">P691DRAFT_785124</name>
</gene>
<organism evidence="2 3">
    <name type="scientific">Macrolepiota fuliginosa MF-IS2</name>
    <dbReference type="NCBI Taxonomy" id="1400762"/>
    <lineage>
        <taxon>Eukaryota</taxon>
        <taxon>Fungi</taxon>
        <taxon>Dikarya</taxon>
        <taxon>Basidiomycota</taxon>
        <taxon>Agaricomycotina</taxon>
        <taxon>Agaricomycetes</taxon>
        <taxon>Agaricomycetidae</taxon>
        <taxon>Agaricales</taxon>
        <taxon>Agaricineae</taxon>
        <taxon>Agaricaceae</taxon>
        <taxon>Macrolepiota</taxon>
    </lineage>
</organism>
<feature type="compositionally biased region" description="Polar residues" evidence="1">
    <location>
        <begin position="199"/>
        <end position="209"/>
    </location>
</feature>